<dbReference type="InterPro" id="IPR000182">
    <property type="entry name" value="GNAT_dom"/>
</dbReference>
<dbReference type="Proteomes" id="UP000435648">
    <property type="component" value="Chromosome"/>
</dbReference>
<reference evidence="4 5" key="1">
    <citation type="submission" date="2019-12" db="EMBL/GenBank/DDBJ databases">
        <title>The genome of Stappia indica PHM037.</title>
        <authorList>
            <person name="Kacar D."/>
            <person name="Galan B."/>
            <person name="Canedo L."/>
            <person name="Rodriguez P."/>
            <person name="de la Calle F."/>
            <person name="Garcia J.L."/>
        </authorList>
    </citation>
    <scope>NUCLEOTIDE SEQUENCE [LARGE SCALE GENOMIC DNA]</scope>
    <source>
        <strain evidence="4 5">PHM037</strain>
    </source>
</reference>
<evidence type="ECO:0000313" key="5">
    <source>
        <dbReference type="Proteomes" id="UP000435648"/>
    </source>
</evidence>
<gene>
    <name evidence="4" type="ORF">GH266_00945</name>
</gene>
<dbReference type="PANTHER" id="PTHR43877">
    <property type="entry name" value="AMINOALKYLPHOSPHONATE N-ACETYLTRANSFERASE-RELATED-RELATED"/>
    <property type="match status" value="1"/>
</dbReference>
<name>A0A857C2G3_9HYPH</name>
<dbReference type="EMBL" id="CP046908">
    <property type="protein sequence ID" value="QGZ33196.1"/>
    <property type="molecule type" value="Genomic_DNA"/>
</dbReference>
<dbReference type="Pfam" id="PF00583">
    <property type="entry name" value="Acetyltransf_1"/>
    <property type="match status" value="1"/>
</dbReference>
<evidence type="ECO:0000256" key="2">
    <source>
        <dbReference type="ARBA" id="ARBA00023315"/>
    </source>
</evidence>
<protein>
    <submittedName>
        <fullName evidence="4">GNAT family N-acetyltransferase</fullName>
    </submittedName>
</protein>
<dbReference type="Gene3D" id="3.40.630.30">
    <property type="match status" value="1"/>
</dbReference>
<dbReference type="GO" id="GO:0016747">
    <property type="term" value="F:acyltransferase activity, transferring groups other than amino-acyl groups"/>
    <property type="evidence" value="ECO:0007669"/>
    <property type="project" value="InterPro"/>
</dbReference>
<evidence type="ECO:0000259" key="3">
    <source>
        <dbReference type="PROSITE" id="PS51186"/>
    </source>
</evidence>
<accession>A0A857C2G3</accession>
<keyword evidence="2" id="KW-0012">Acyltransferase</keyword>
<evidence type="ECO:0000256" key="1">
    <source>
        <dbReference type="ARBA" id="ARBA00022679"/>
    </source>
</evidence>
<dbReference type="PROSITE" id="PS51186">
    <property type="entry name" value="GNAT"/>
    <property type="match status" value="1"/>
</dbReference>
<dbReference type="OrthoDB" id="3389160at2"/>
<dbReference type="KEGG" id="siw:GH266_00945"/>
<proteinExistence type="predicted"/>
<dbReference type="RefSeq" id="WP_158192221.1">
    <property type="nucleotide sequence ID" value="NZ_CP046908.1"/>
</dbReference>
<dbReference type="InterPro" id="IPR016181">
    <property type="entry name" value="Acyl_CoA_acyltransferase"/>
</dbReference>
<keyword evidence="1 4" id="KW-0808">Transferase</keyword>
<organism evidence="4 5">
    <name type="scientific">Stappia indica</name>
    <dbReference type="NCBI Taxonomy" id="538381"/>
    <lineage>
        <taxon>Bacteria</taxon>
        <taxon>Pseudomonadati</taxon>
        <taxon>Pseudomonadota</taxon>
        <taxon>Alphaproteobacteria</taxon>
        <taxon>Hyphomicrobiales</taxon>
        <taxon>Stappiaceae</taxon>
        <taxon>Stappia</taxon>
    </lineage>
</organism>
<feature type="domain" description="N-acetyltransferase" evidence="3">
    <location>
        <begin position="23"/>
        <end position="175"/>
    </location>
</feature>
<dbReference type="CDD" id="cd04301">
    <property type="entry name" value="NAT_SF"/>
    <property type="match status" value="1"/>
</dbReference>
<dbReference type="SUPFAM" id="SSF55729">
    <property type="entry name" value="Acyl-CoA N-acyltransferases (Nat)"/>
    <property type="match status" value="1"/>
</dbReference>
<sequence length="180" mass="19537">MQPQIFELDGAAIEGNLDALSRILIDSVADGAAIGFMAPVTAEDAARFWLMDVRPAVEAGRRLLFGARYDGETVGTVQLLTAMPANQPHRCEIAKMIVHPRARRLGIGRTLMSHALERARELGKTLVTLDTRTGDVAEPLYASVGFEVAGIIPDYAFDPDGRAKHATTFMYRRIEAAAAT</sequence>
<dbReference type="AlphaFoldDB" id="A0A857C2G3"/>
<dbReference type="InterPro" id="IPR050832">
    <property type="entry name" value="Bact_Acetyltransf"/>
</dbReference>
<evidence type="ECO:0000313" key="4">
    <source>
        <dbReference type="EMBL" id="QGZ33196.1"/>
    </source>
</evidence>